<dbReference type="EMBL" id="JBBPBM010000019">
    <property type="protein sequence ID" value="KAK8554124.1"/>
    <property type="molecule type" value="Genomic_DNA"/>
</dbReference>
<dbReference type="Proteomes" id="UP001472677">
    <property type="component" value="Unassembled WGS sequence"/>
</dbReference>
<name>A0ABR2E7X2_9ROSI</name>
<comment type="caution">
    <text evidence="1">The sequence shown here is derived from an EMBL/GenBank/DDBJ whole genome shotgun (WGS) entry which is preliminary data.</text>
</comment>
<keyword evidence="2" id="KW-1185">Reference proteome</keyword>
<accession>A0ABR2E7X2</accession>
<sequence length="146" mass="16082">MGRFHSCSCLLSTATIESWLREEDEGRLLNSWANFDTIHGVVTSHISSRNEVYLQGAKKGGSESIVGKSNIRVINDFASIPIIPPHMGQVYNLASESSTPLFDTEHLRHFVDIAISNLKGLGFLKTLVNLKLSVSGRHQLALFMTG</sequence>
<evidence type="ECO:0000313" key="2">
    <source>
        <dbReference type="Proteomes" id="UP001472677"/>
    </source>
</evidence>
<proteinExistence type="predicted"/>
<gene>
    <name evidence="1" type="ORF">V6N12_031097</name>
</gene>
<organism evidence="1 2">
    <name type="scientific">Hibiscus sabdariffa</name>
    <name type="common">roselle</name>
    <dbReference type="NCBI Taxonomy" id="183260"/>
    <lineage>
        <taxon>Eukaryota</taxon>
        <taxon>Viridiplantae</taxon>
        <taxon>Streptophyta</taxon>
        <taxon>Embryophyta</taxon>
        <taxon>Tracheophyta</taxon>
        <taxon>Spermatophyta</taxon>
        <taxon>Magnoliopsida</taxon>
        <taxon>eudicotyledons</taxon>
        <taxon>Gunneridae</taxon>
        <taxon>Pentapetalae</taxon>
        <taxon>rosids</taxon>
        <taxon>malvids</taxon>
        <taxon>Malvales</taxon>
        <taxon>Malvaceae</taxon>
        <taxon>Malvoideae</taxon>
        <taxon>Hibiscus</taxon>
    </lineage>
</organism>
<evidence type="ECO:0000313" key="1">
    <source>
        <dbReference type="EMBL" id="KAK8554124.1"/>
    </source>
</evidence>
<protein>
    <submittedName>
        <fullName evidence="1">Uncharacterized protein</fullName>
    </submittedName>
</protein>
<reference evidence="1 2" key="1">
    <citation type="journal article" date="2024" name="G3 (Bethesda)">
        <title>Genome assembly of Hibiscus sabdariffa L. provides insights into metabolisms of medicinal natural products.</title>
        <authorList>
            <person name="Kim T."/>
        </authorList>
    </citation>
    <scope>NUCLEOTIDE SEQUENCE [LARGE SCALE GENOMIC DNA]</scope>
    <source>
        <strain evidence="1">TK-2024</strain>
        <tissue evidence="1">Old leaves</tissue>
    </source>
</reference>